<accession>A0A1B6EHZ2</accession>
<dbReference type="PANTHER" id="PTHR45786:SF74">
    <property type="entry name" value="ATP-DEPENDENT DNA HELICASE"/>
    <property type="match status" value="1"/>
</dbReference>
<dbReference type="PANTHER" id="PTHR45786">
    <property type="entry name" value="DNA BINDING PROTEIN-LIKE"/>
    <property type="match status" value="1"/>
</dbReference>
<sequence>KRQTRRLLIWKTIDSSGFDYNPGLNYETEKSVLLGSMDIICTFCKAKKWKDEPQGICCNNGKVKLPPIEQYPEPLNSLLTYQHEESEHFLANTRKYNGCFQMTSFGAKEVKVGNFMPTFKVQGQVYHRIGSLLPVPEQQPAFLQIYFVGDKNTERDIRCENFPNVKQGLVMELQELLYTENKYIRDFKTAIESVPDDQKHFQVVIDANRKPHGEHRSRYNAPTTDEVAVLIVGQEFNKRDIVLHSRNSSLQRITPPSLRFTSVPFNVLPR</sequence>
<organism evidence="1">
    <name type="scientific">Cuerna arida</name>
    <dbReference type="NCBI Taxonomy" id="1464854"/>
    <lineage>
        <taxon>Eukaryota</taxon>
        <taxon>Metazoa</taxon>
        <taxon>Ecdysozoa</taxon>
        <taxon>Arthropoda</taxon>
        <taxon>Hexapoda</taxon>
        <taxon>Insecta</taxon>
        <taxon>Pterygota</taxon>
        <taxon>Neoptera</taxon>
        <taxon>Paraneoptera</taxon>
        <taxon>Hemiptera</taxon>
        <taxon>Auchenorrhyncha</taxon>
        <taxon>Membracoidea</taxon>
        <taxon>Cicadellidae</taxon>
        <taxon>Cicadellinae</taxon>
        <taxon>Proconiini</taxon>
        <taxon>Cuerna</taxon>
    </lineage>
</organism>
<dbReference type="EMBL" id="GECZ01032247">
    <property type="protein sequence ID" value="JAS37522.1"/>
    <property type="molecule type" value="Transcribed_RNA"/>
</dbReference>
<evidence type="ECO:0000313" key="1">
    <source>
        <dbReference type="EMBL" id="JAS37522.1"/>
    </source>
</evidence>
<feature type="non-terminal residue" evidence="1">
    <location>
        <position position="1"/>
    </location>
</feature>
<feature type="non-terminal residue" evidence="1">
    <location>
        <position position="270"/>
    </location>
</feature>
<evidence type="ECO:0008006" key="2">
    <source>
        <dbReference type="Google" id="ProtNLM"/>
    </source>
</evidence>
<gene>
    <name evidence="1" type="ORF">g.4328</name>
</gene>
<name>A0A1B6EHZ2_9HEMI</name>
<proteinExistence type="predicted"/>
<protein>
    <recommendedName>
        <fullName evidence="2">Helitron helicase-like domain-containing protein</fullName>
    </recommendedName>
</protein>
<reference evidence="1" key="1">
    <citation type="submission" date="2015-11" db="EMBL/GenBank/DDBJ databases">
        <title>De novo transcriptome assembly of four potential Pierce s Disease insect vectors from Arizona vineyards.</title>
        <authorList>
            <person name="Tassone E.E."/>
        </authorList>
    </citation>
    <scope>NUCLEOTIDE SEQUENCE</scope>
</reference>
<dbReference type="AlphaFoldDB" id="A0A1B6EHZ2"/>